<feature type="compositionally biased region" description="Low complexity" evidence="1">
    <location>
        <begin position="1"/>
        <end position="20"/>
    </location>
</feature>
<proteinExistence type="predicted"/>
<sequence length="172" mass="19070">MQHYTPITATPDTRTTPAEADPFEHRFGSTHRLPKGLRKEARGMSWPLFTATYCPTPDLRITGLTSEKLRAGKARFSAELTTYSKTAAPTSTRRETIATGPASAITHFLAEEGRYVEIRTFRQQRIFEATVTFLEVAHQWDHTRTAWAVGFGPTDATSIAHALASGAQRIHG</sequence>
<organism evidence="2 3">
    <name type="scientific">Corynebacterium yudongzhengii</name>
    <dbReference type="NCBI Taxonomy" id="2080740"/>
    <lineage>
        <taxon>Bacteria</taxon>
        <taxon>Bacillati</taxon>
        <taxon>Actinomycetota</taxon>
        <taxon>Actinomycetes</taxon>
        <taxon>Mycobacteriales</taxon>
        <taxon>Corynebacteriaceae</taxon>
        <taxon>Corynebacterium</taxon>
    </lineage>
</organism>
<dbReference type="OrthoDB" id="4773719at2"/>
<evidence type="ECO:0000256" key="1">
    <source>
        <dbReference type="SAM" id="MobiDB-lite"/>
    </source>
</evidence>
<accession>A0A2U1T5X6</accession>
<protein>
    <submittedName>
        <fullName evidence="2">Acetyl-CoA acetyltransferase</fullName>
    </submittedName>
</protein>
<dbReference type="GO" id="GO:0016740">
    <property type="term" value="F:transferase activity"/>
    <property type="evidence" value="ECO:0007669"/>
    <property type="project" value="UniProtKB-KW"/>
</dbReference>
<feature type="region of interest" description="Disordered" evidence="1">
    <location>
        <begin position="1"/>
        <end position="30"/>
    </location>
</feature>
<keyword evidence="3" id="KW-1185">Reference proteome</keyword>
<comment type="caution">
    <text evidence="2">The sequence shown here is derived from an EMBL/GenBank/DDBJ whole genome shotgun (WGS) entry which is preliminary data.</text>
</comment>
<reference evidence="3" key="1">
    <citation type="submission" date="2018-04" db="EMBL/GenBank/DDBJ databases">
        <authorList>
            <person name="Liu S."/>
            <person name="Wang Z."/>
            <person name="Li J."/>
        </authorList>
    </citation>
    <scope>NUCLEOTIDE SEQUENCE [LARGE SCALE GENOMIC DNA]</scope>
    <source>
        <strain evidence="3">2189</strain>
    </source>
</reference>
<keyword evidence="2" id="KW-0808">Transferase</keyword>
<dbReference type="EMBL" id="QEEZ01000013">
    <property type="protein sequence ID" value="PWC01375.1"/>
    <property type="molecule type" value="Genomic_DNA"/>
</dbReference>
<dbReference type="Proteomes" id="UP000244989">
    <property type="component" value="Unassembled WGS sequence"/>
</dbReference>
<dbReference type="RefSeq" id="WP_108432268.1">
    <property type="nucleotide sequence ID" value="NZ_CP026947.1"/>
</dbReference>
<evidence type="ECO:0000313" key="3">
    <source>
        <dbReference type="Proteomes" id="UP000244989"/>
    </source>
</evidence>
<dbReference type="AlphaFoldDB" id="A0A2U1T5X6"/>
<dbReference type="KEGG" id="cyz:C3B44_10200"/>
<name>A0A2U1T5X6_9CORY</name>
<evidence type="ECO:0000313" key="2">
    <source>
        <dbReference type="EMBL" id="PWC01375.1"/>
    </source>
</evidence>
<gene>
    <name evidence="2" type="ORF">DF222_07560</name>
</gene>